<dbReference type="InterPro" id="IPR051781">
    <property type="entry name" value="Metallo-dep_Hydrolase"/>
</dbReference>
<dbReference type="PANTHER" id="PTHR43135:SF4">
    <property type="entry name" value="AMIDOHYDROLASE-RELATED DOMAIN-CONTAINING PROTEIN"/>
    <property type="match status" value="1"/>
</dbReference>
<feature type="domain" description="Amidohydrolase-related" evidence="1">
    <location>
        <begin position="50"/>
        <end position="344"/>
    </location>
</feature>
<dbReference type="InterPro" id="IPR011059">
    <property type="entry name" value="Metal-dep_hydrolase_composite"/>
</dbReference>
<reference evidence="2 3" key="1">
    <citation type="submission" date="2017-05" db="EMBL/GenBank/DDBJ databases">
        <title>Biotechnological potential of actinobacteria isolated from South African environments.</title>
        <authorList>
            <person name="Le Roes-Hill M."/>
            <person name="Prins A."/>
            <person name="Durrell K.A."/>
        </authorList>
    </citation>
    <scope>NUCLEOTIDE SEQUENCE [LARGE SCALE GENOMIC DNA]</scope>
    <source>
        <strain evidence="2">BS2</strain>
    </source>
</reference>
<evidence type="ECO:0000313" key="2">
    <source>
        <dbReference type="EMBL" id="OUC76921.1"/>
    </source>
</evidence>
<dbReference type="STRING" id="417102.CA982_19710"/>
<dbReference type="Pfam" id="PF01979">
    <property type="entry name" value="Amidohydro_1"/>
    <property type="match status" value="1"/>
</dbReference>
<protein>
    <recommendedName>
        <fullName evidence="1">Amidohydrolase-related domain-containing protein</fullName>
    </recommendedName>
</protein>
<dbReference type="RefSeq" id="WP_086536946.1">
    <property type="nucleotide sequence ID" value="NZ_NGFO01000026.1"/>
</dbReference>
<sequence length="365" mass="38392">MSGSRGGAGAPKHYRGTDPLTAEPIEFWVSGDTVSATPVPDAETAVDGGWILPGLVDAHNHVGIAPGLGVDIEQARGFAYADARAGTLLIREVGSPLDTHPLDDDPACPRFIRSGKHIARPKRYLRDYGVDLDDPDELAAEVARQAQAGDGWVKIVGDWIDREVGDLAPLWTRAQIESAVAVAHEHGARITAHVFGTDALVDLIGAGVDCIEHGTGLTDDLVDQLVERSIALVPTMIQVENFPGIADGAERFPTYAAHMRALHAGAPKVFDAAHEAGVQIFAGTDAGGFVEHGRIVDEIEALSGIGLGPAAAIAAASTEARRWLGADVLEDGHRADFVVYADNPCDDLGALRHPVAVVSSGRHIV</sequence>
<organism evidence="2 3">
    <name type="scientific">Gordonia lacunae</name>
    <dbReference type="NCBI Taxonomy" id="417102"/>
    <lineage>
        <taxon>Bacteria</taxon>
        <taxon>Bacillati</taxon>
        <taxon>Actinomycetota</taxon>
        <taxon>Actinomycetes</taxon>
        <taxon>Mycobacteriales</taxon>
        <taxon>Gordoniaceae</taxon>
        <taxon>Gordonia</taxon>
    </lineage>
</organism>
<dbReference type="EMBL" id="NGFO01000026">
    <property type="protein sequence ID" value="OUC76921.1"/>
    <property type="molecule type" value="Genomic_DNA"/>
</dbReference>
<dbReference type="Gene3D" id="2.30.40.10">
    <property type="entry name" value="Urease, subunit C, domain 1"/>
    <property type="match status" value="1"/>
</dbReference>
<accession>A0A243Q7F1</accession>
<dbReference type="AlphaFoldDB" id="A0A243Q7F1"/>
<dbReference type="GO" id="GO:0016810">
    <property type="term" value="F:hydrolase activity, acting on carbon-nitrogen (but not peptide) bonds"/>
    <property type="evidence" value="ECO:0007669"/>
    <property type="project" value="InterPro"/>
</dbReference>
<dbReference type="Proteomes" id="UP000194632">
    <property type="component" value="Unassembled WGS sequence"/>
</dbReference>
<dbReference type="Gene3D" id="3.20.20.140">
    <property type="entry name" value="Metal-dependent hydrolases"/>
    <property type="match status" value="1"/>
</dbReference>
<keyword evidence="3" id="KW-1185">Reference proteome</keyword>
<gene>
    <name evidence="2" type="ORF">CA982_19710</name>
</gene>
<dbReference type="InterPro" id="IPR006680">
    <property type="entry name" value="Amidohydro-rel"/>
</dbReference>
<proteinExistence type="predicted"/>
<dbReference type="SUPFAM" id="SSF51556">
    <property type="entry name" value="Metallo-dependent hydrolases"/>
    <property type="match status" value="1"/>
</dbReference>
<dbReference type="OrthoDB" id="3451205at2"/>
<evidence type="ECO:0000313" key="3">
    <source>
        <dbReference type="Proteomes" id="UP000194632"/>
    </source>
</evidence>
<comment type="caution">
    <text evidence="2">The sequence shown here is derived from an EMBL/GenBank/DDBJ whole genome shotgun (WGS) entry which is preliminary data.</text>
</comment>
<dbReference type="InterPro" id="IPR032466">
    <property type="entry name" value="Metal_Hydrolase"/>
</dbReference>
<dbReference type="PANTHER" id="PTHR43135">
    <property type="entry name" value="ALPHA-D-RIBOSE 1-METHYLPHOSPHONATE 5-TRIPHOSPHATE DIPHOSPHATASE"/>
    <property type="match status" value="1"/>
</dbReference>
<name>A0A243Q7F1_9ACTN</name>
<evidence type="ECO:0000259" key="1">
    <source>
        <dbReference type="Pfam" id="PF01979"/>
    </source>
</evidence>